<dbReference type="Ensembl" id="ENSPMGT00000003619.1">
    <property type="protein sequence ID" value="ENSPMGP00000003413.1"/>
    <property type="gene ID" value="ENSPMGG00000002948.1"/>
</dbReference>
<keyword evidence="1" id="KW-0472">Membrane</keyword>
<name>A0A3B3ZFQ3_9GOBI</name>
<protein>
    <recommendedName>
        <fullName evidence="2">C-type lectin domain-containing protein</fullName>
    </recommendedName>
</protein>
<proteinExistence type="predicted"/>
<dbReference type="PANTHER" id="PTHR45784:SF3">
    <property type="entry name" value="C-TYPE LECTIN DOMAIN FAMILY 4 MEMBER K-LIKE-RELATED"/>
    <property type="match status" value="1"/>
</dbReference>
<dbReference type="STRING" id="409849.ENSPMGP00000003413"/>
<feature type="transmembrane region" description="Helical" evidence="1">
    <location>
        <begin position="26"/>
        <end position="43"/>
    </location>
</feature>
<reference evidence="3" key="1">
    <citation type="submission" date="2025-08" db="UniProtKB">
        <authorList>
            <consortium name="Ensembl"/>
        </authorList>
    </citation>
    <scope>IDENTIFICATION</scope>
</reference>
<dbReference type="PROSITE" id="PS50041">
    <property type="entry name" value="C_TYPE_LECTIN_2"/>
    <property type="match status" value="1"/>
</dbReference>
<dbReference type="InterPro" id="IPR016186">
    <property type="entry name" value="C-type_lectin-like/link_sf"/>
</dbReference>
<sequence length="157" mass="18419">MVRHFTLLLWTDENSEKDAKFKSVKTYIFIFSLYTLINIALNWTEAQQYCRQHYTDLATFWSLGDVHRVERPSGYGGYAWFGLFDDPASWKGVMGNDSNSWRWSATGNTNPGRYQNWELGQPEYYKGIHQCVTVLNGYWYDSHCISLCRVSKCRVNQ</sequence>
<reference evidence="3" key="2">
    <citation type="submission" date="2025-09" db="UniProtKB">
        <authorList>
            <consortium name="Ensembl"/>
        </authorList>
    </citation>
    <scope>IDENTIFICATION</scope>
</reference>
<dbReference type="SMART" id="SM00034">
    <property type="entry name" value="CLECT"/>
    <property type="match status" value="1"/>
</dbReference>
<dbReference type="SUPFAM" id="SSF56436">
    <property type="entry name" value="C-type lectin-like"/>
    <property type="match status" value="1"/>
</dbReference>
<keyword evidence="1" id="KW-0812">Transmembrane</keyword>
<dbReference type="Gene3D" id="3.10.100.10">
    <property type="entry name" value="Mannose-Binding Protein A, subunit A"/>
    <property type="match status" value="1"/>
</dbReference>
<keyword evidence="1" id="KW-1133">Transmembrane helix</keyword>
<evidence type="ECO:0000313" key="3">
    <source>
        <dbReference type="Ensembl" id="ENSPMGP00000003413.1"/>
    </source>
</evidence>
<organism evidence="3 4">
    <name type="scientific">Periophthalmus magnuspinnatus</name>
    <dbReference type="NCBI Taxonomy" id="409849"/>
    <lineage>
        <taxon>Eukaryota</taxon>
        <taxon>Metazoa</taxon>
        <taxon>Chordata</taxon>
        <taxon>Craniata</taxon>
        <taxon>Vertebrata</taxon>
        <taxon>Euteleostomi</taxon>
        <taxon>Actinopterygii</taxon>
        <taxon>Neopterygii</taxon>
        <taxon>Teleostei</taxon>
        <taxon>Neoteleostei</taxon>
        <taxon>Acanthomorphata</taxon>
        <taxon>Gobiaria</taxon>
        <taxon>Gobiiformes</taxon>
        <taxon>Gobioidei</taxon>
        <taxon>Gobiidae</taxon>
        <taxon>Oxudercinae</taxon>
        <taxon>Periophthalmus</taxon>
    </lineage>
</organism>
<dbReference type="InterPro" id="IPR001304">
    <property type="entry name" value="C-type_lectin-like"/>
</dbReference>
<dbReference type="Pfam" id="PF00059">
    <property type="entry name" value="Lectin_C"/>
    <property type="match status" value="1"/>
</dbReference>
<evidence type="ECO:0000313" key="4">
    <source>
        <dbReference type="Proteomes" id="UP000261520"/>
    </source>
</evidence>
<dbReference type="AlphaFoldDB" id="A0A3B3ZFQ3"/>
<dbReference type="PANTHER" id="PTHR45784">
    <property type="entry name" value="C-TYPE LECTIN DOMAIN FAMILY 20 MEMBER A-RELATED"/>
    <property type="match status" value="1"/>
</dbReference>
<keyword evidence="4" id="KW-1185">Reference proteome</keyword>
<feature type="domain" description="C-type lectin" evidence="2">
    <location>
        <begin position="29"/>
        <end position="144"/>
    </location>
</feature>
<dbReference type="Proteomes" id="UP000261520">
    <property type="component" value="Unplaced"/>
</dbReference>
<accession>A0A3B3ZFQ3</accession>
<dbReference type="InterPro" id="IPR016187">
    <property type="entry name" value="CTDL_fold"/>
</dbReference>
<evidence type="ECO:0000259" key="2">
    <source>
        <dbReference type="PROSITE" id="PS50041"/>
    </source>
</evidence>
<evidence type="ECO:0000256" key="1">
    <source>
        <dbReference type="SAM" id="Phobius"/>
    </source>
</evidence>